<accession>A0A834HTB8</accession>
<name>A0A834HTB8_RHYFE</name>
<protein>
    <recommendedName>
        <fullName evidence="3">Apoptosis regulatory protein Siva</fullName>
    </recommendedName>
</protein>
<dbReference type="EMBL" id="JAACXV010014506">
    <property type="protein sequence ID" value="KAF7266737.1"/>
    <property type="molecule type" value="Genomic_DNA"/>
</dbReference>
<reference evidence="1" key="1">
    <citation type="submission" date="2020-08" db="EMBL/GenBank/DDBJ databases">
        <title>Genome sequencing and assembly of the red palm weevil Rhynchophorus ferrugineus.</title>
        <authorList>
            <person name="Dias G.B."/>
            <person name="Bergman C.M."/>
            <person name="Manee M."/>
        </authorList>
    </citation>
    <scope>NUCLEOTIDE SEQUENCE</scope>
    <source>
        <strain evidence="1">AA-2017</strain>
        <tissue evidence="1">Whole larva</tissue>
    </source>
</reference>
<dbReference type="Proteomes" id="UP000625711">
    <property type="component" value="Unassembled WGS sequence"/>
</dbReference>
<gene>
    <name evidence="1" type="ORF">GWI33_019958</name>
</gene>
<evidence type="ECO:0008006" key="3">
    <source>
        <dbReference type="Google" id="ProtNLM"/>
    </source>
</evidence>
<proteinExistence type="predicted"/>
<organism evidence="1 2">
    <name type="scientific">Rhynchophorus ferrugineus</name>
    <name type="common">Red palm weevil</name>
    <name type="synonym">Curculio ferrugineus</name>
    <dbReference type="NCBI Taxonomy" id="354439"/>
    <lineage>
        <taxon>Eukaryota</taxon>
        <taxon>Metazoa</taxon>
        <taxon>Ecdysozoa</taxon>
        <taxon>Arthropoda</taxon>
        <taxon>Hexapoda</taxon>
        <taxon>Insecta</taxon>
        <taxon>Pterygota</taxon>
        <taxon>Neoptera</taxon>
        <taxon>Endopterygota</taxon>
        <taxon>Coleoptera</taxon>
        <taxon>Polyphaga</taxon>
        <taxon>Cucujiformia</taxon>
        <taxon>Curculionidae</taxon>
        <taxon>Dryophthorinae</taxon>
        <taxon>Rhynchophorus</taxon>
    </lineage>
</organism>
<dbReference type="OrthoDB" id="6764046at2759"/>
<evidence type="ECO:0000313" key="2">
    <source>
        <dbReference type="Proteomes" id="UP000625711"/>
    </source>
</evidence>
<evidence type="ECO:0000313" key="1">
    <source>
        <dbReference type="EMBL" id="KAF7266737.1"/>
    </source>
</evidence>
<sequence>MPKRLCPFTDDEQAIKKQETLHGNKGRQIKSLSAERALQLLFQGASKQFSSKENIGELNESLPNAACTQCHKSISSEIKCFYCDKIICIGCSQLCTKCDEYYCKNCAFLIDEEKSHAICYSCY</sequence>
<comment type="caution">
    <text evidence="1">The sequence shown here is derived from an EMBL/GenBank/DDBJ whole genome shotgun (WGS) entry which is preliminary data.</text>
</comment>
<dbReference type="AlphaFoldDB" id="A0A834HTB8"/>
<keyword evidence="2" id="KW-1185">Reference proteome</keyword>